<dbReference type="PROSITE" id="PS00331">
    <property type="entry name" value="MALIC_ENZYMES"/>
    <property type="match status" value="1"/>
</dbReference>
<feature type="domain" description="Malic enzyme N-terminal" evidence="13">
    <location>
        <begin position="147"/>
        <end position="274"/>
    </location>
</feature>
<evidence type="ECO:0000256" key="9">
    <source>
        <dbReference type="PIRSR" id="PIRSR000106-2"/>
    </source>
</evidence>
<evidence type="ECO:0000256" key="8">
    <source>
        <dbReference type="ARBA" id="ARBA00023002"/>
    </source>
</evidence>
<dbReference type="GO" id="GO:0051287">
    <property type="term" value="F:NAD binding"/>
    <property type="evidence" value="ECO:0007669"/>
    <property type="project" value="InterPro"/>
</dbReference>
<dbReference type="Pfam" id="PF03949">
    <property type="entry name" value="Malic_M"/>
    <property type="match status" value="1"/>
</dbReference>
<protein>
    <recommendedName>
        <fullName evidence="11">Malic enzyme</fullName>
    </recommendedName>
</protein>
<evidence type="ECO:0000256" key="5">
    <source>
        <dbReference type="ARBA" id="ARBA00022490"/>
    </source>
</evidence>
<reference evidence="14" key="1">
    <citation type="submission" date="2020-03" db="EMBL/GenBank/DDBJ databases">
        <title>Studies in the Genomics of Life Span.</title>
        <authorList>
            <person name="Glass D."/>
        </authorList>
    </citation>
    <scope>NUCLEOTIDE SEQUENCE</scope>
    <source>
        <strain evidence="14">LTLLF</strain>
        <tissue evidence="14">Muscle</tissue>
    </source>
</reference>
<feature type="binding site" evidence="9">
    <location>
        <position position="422"/>
    </location>
    <ligand>
        <name>(S)-malate</name>
        <dbReference type="ChEBI" id="CHEBI:15589"/>
    </ligand>
</feature>
<sequence>MSQSNEVCVAADWDTLCPSPVWRGTHFLIPVDRTELLLFSLEKPMRKEHSLTLELTDWLASWRSTCLPSPSARVTDMCYLPGLAFVCVLGLTAQDLAFTLEERQQLNIHGLLPPCFVSQEIQVLRVVKNFERLNSDFDRYLLLMDLQDRNEKLFYSVLMSDIEKFMPIVYTPTVGLACQQYSLAFRKPRGLFISIHDKGHIASVLNAWPEEVVKELLKDPLYIGLRQRRRRGPEYDEFLDEFMEAVSSKYGMNCLIQFEDFANLNAFRLLNKYRNKYCTFNDDIQGTASVAVAGLLAALRITKNKLSDQTVLFQGAGEAALGIAHLIVMAMEKEGLSKEKAIKKIWLVDSKGLIVKGRASLTEEKEVFAHEHEEMKSLEAIVQKIKPTALIGVAAIGGAFTEQILKDMAAFNERPIIFALSNPTSKAECSAEQCYRATKGRAIFASGSPFDPVTLPDGQTLFPGQGNNSYVFPGVALGVVACGLRHITDKVFLTTAEVISQQVSDKHLEEGRLYPPLSTIRDVSLKIAVKIVTDAYRERMATVYPEPQNKEEFVCSQMYSTDYDQILPDCYSWPEEVQKVQTKVSQ</sequence>
<evidence type="ECO:0000259" key="13">
    <source>
        <dbReference type="SMART" id="SM01274"/>
    </source>
</evidence>
<dbReference type="SMART" id="SM00919">
    <property type="entry name" value="Malic_M"/>
    <property type="match status" value="1"/>
</dbReference>
<comment type="similarity">
    <text evidence="3 11">Belongs to the malic enzymes family.</text>
</comment>
<comment type="subcellular location">
    <subcellularLocation>
        <location evidence="2">Cytoplasm</location>
    </subcellularLocation>
</comment>
<dbReference type="GO" id="GO:0005739">
    <property type="term" value="C:mitochondrion"/>
    <property type="evidence" value="ECO:0007669"/>
    <property type="project" value="TreeGrafter"/>
</dbReference>
<dbReference type="InterPro" id="IPR046346">
    <property type="entry name" value="Aminoacid_DH-like_N_sf"/>
</dbReference>
<dbReference type="Gene3D" id="3.40.50.10380">
    <property type="entry name" value="Malic enzyme, N-terminal domain"/>
    <property type="match status" value="2"/>
</dbReference>
<evidence type="ECO:0000256" key="4">
    <source>
        <dbReference type="ARBA" id="ARBA00011881"/>
    </source>
</evidence>
<evidence type="ECO:0000256" key="11">
    <source>
        <dbReference type="RuleBase" id="RU003426"/>
    </source>
</evidence>
<proteinExistence type="inferred from homology"/>
<dbReference type="InterPro" id="IPR036291">
    <property type="entry name" value="NAD(P)-bd_dom_sf"/>
</dbReference>
<dbReference type="GO" id="GO:0006108">
    <property type="term" value="P:malate metabolic process"/>
    <property type="evidence" value="ECO:0007669"/>
    <property type="project" value="TreeGrafter"/>
</dbReference>
<dbReference type="FunFam" id="3.40.50.10380:FF:000028">
    <property type="entry name" value="NADP-dependent malic enzyme 4 chloroplastic"/>
    <property type="match status" value="1"/>
</dbReference>
<dbReference type="PANTHER" id="PTHR23406">
    <property type="entry name" value="MALIC ENZYME-RELATED"/>
    <property type="match status" value="1"/>
</dbReference>
<keyword evidence="5" id="KW-0963">Cytoplasm</keyword>
<keyword evidence="8 11" id="KW-0560">Oxidoreductase</keyword>
<dbReference type="EMBL" id="JAATJU010023897">
    <property type="protein sequence ID" value="KAH0506807.1"/>
    <property type="molecule type" value="Genomic_DNA"/>
</dbReference>
<dbReference type="InterPro" id="IPR001891">
    <property type="entry name" value="Malic_OxRdtase"/>
</dbReference>
<accession>A0A8J6GAR3</accession>
<evidence type="ECO:0000259" key="12">
    <source>
        <dbReference type="SMART" id="SM00919"/>
    </source>
</evidence>
<feature type="binding site" evidence="10">
    <location>
        <position position="283"/>
    </location>
    <ligand>
        <name>a divalent metal cation</name>
        <dbReference type="ChEBI" id="CHEBI:60240"/>
    </ligand>
</feature>
<dbReference type="SUPFAM" id="SSF51735">
    <property type="entry name" value="NAD(P)-binding Rossmann-fold domains"/>
    <property type="match status" value="1"/>
</dbReference>
<organism evidence="14 15">
    <name type="scientific">Microtus ochrogaster</name>
    <name type="common">Prairie vole</name>
    <dbReference type="NCBI Taxonomy" id="79684"/>
    <lineage>
        <taxon>Eukaryota</taxon>
        <taxon>Metazoa</taxon>
        <taxon>Chordata</taxon>
        <taxon>Craniata</taxon>
        <taxon>Vertebrata</taxon>
        <taxon>Euteleostomi</taxon>
        <taxon>Mammalia</taxon>
        <taxon>Eutheria</taxon>
        <taxon>Euarchontoglires</taxon>
        <taxon>Glires</taxon>
        <taxon>Rodentia</taxon>
        <taxon>Myomorpha</taxon>
        <taxon>Muroidea</taxon>
        <taxon>Cricetidae</taxon>
        <taxon>Arvicolinae</taxon>
        <taxon>Microtus</taxon>
    </lineage>
</organism>
<evidence type="ECO:0000256" key="1">
    <source>
        <dbReference type="ARBA" id="ARBA00001936"/>
    </source>
</evidence>
<dbReference type="Pfam" id="PF00390">
    <property type="entry name" value="malic"/>
    <property type="match status" value="1"/>
</dbReference>
<dbReference type="InterPro" id="IPR037062">
    <property type="entry name" value="Malic_N_dom_sf"/>
</dbReference>
<dbReference type="GO" id="GO:0046872">
    <property type="term" value="F:metal ion binding"/>
    <property type="evidence" value="ECO:0007669"/>
    <property type="project" value="UniProtKB-KW"/>
</dbReference>
<dbReference type="PANTHER" id="PTHR23406:SF17">
    <property type="entry name" value="NADP-DEPENDENT MALIC ENZYME"/>
    <property type="match status" value="1"/>
</dbReference>
<comment type="subunit">
    <text evidence="4">Homotetramer.</text>
</comment>
<dbReference type="Gene3D" id="3.40.50.720">
    <property type="entry name" value="NAD(P)-binding Rossmann-like Domain"/>
    <property type="match status" value="1"/>
</dbReference>
<dbReference type="FunFam" id="3.40.50.720:FF:000060">
    <property type="entry name" value="Malic enzyme"/>
    <property type="match status" value="1"/>
</dbReference>
<dbReference type="InterPro" id="IPR012301">
    <property type="entry name" value="Malic_N_dom"/>
</dbReference>
<comment type="cofactor">
    <cofactor evidence="1">
        <name>Mn(2+)</name>
        <dbReference type="ChEBI" id="CHEBI:29035"/>
    </cofactor>
</comment>
<feature type="binding site" evidence="10">
    <location>
        <position position="259"/>
    </location>
    <ligand>
        <name>a divalent metal cation</name>
        <dbReference type="ChEBI" id="CHEBI:60240"/>
    </ligand>
</feature>
<dbReference type="Proteomes" id="UP000710432">
    <property type="component" value="Unassembled WGS sequence"/>
</dbReference>
<dbReference type="NCBIfam" id="NF010052">
    <property type="entry name" value="PRK13529.1"/>
    <property type="match status" value="1"/>
</dbReference>
<feature type="binding site" evidence="10">
    <location>
        <position position="260"/>
    </location>
    <ligand>
        <name>a divalent metal cation</name>
        <dbReference type="ChEBI" id="CHEBI:60240"/>
    </ligand>
</feature>
<evidence type="ECO:0000256" key="6">
    <source>
        <dbReference type="ARBA" id="ARBA00022723"/>
    </source>
</evidence>
<dbReference type="AlphaFoldDB" id="A0A8J6GAR3"/>
<keyword evidence="6 10" id="KW-0479">Metal-binding</keyword>
<dbReference type="SMART" id="SM01274">
    <property type="entry name" value="malic"/>
    <property type="match status" value="1"/>
</dbReference>
<dbReference type="InterPro" id="IPR015884">
    <property type="entry name" value="Malic_enzyme_CS"/>
</dbReference>
<evidence type="ECO:0000313" key="15">
    <source>
        <dbReference type="Proteomes" id="UP000710432"/>
    </source>
</evidence>
<evidence type="ECO:0000256" key="2">
    <source>
        <dbReference type="ARBA" id="ARBA00004496"/>
    </source>
</evidence>
<comment type="caution">
    <text evidence="14">The sequence shown here is derived from an EMBL/GenBank/DDBJ whole genome shotgun (WGS) entry which is preliminary data.</text>
</comment>
<keyword evidence="7" id="KW-0521">NADP</keyword>
<evidence type="ECO:0000256" key="3">
    <source>
        <dbReference type="ARBA" id="ARBA00008785"/>
    </source>
</evidence>
<dbReference type="InterPro" id="IPR012302">
    <property type="entry name" value="Malic_NAD-bd"/>
</dbReference>
<gene>
    <name evidence="14" type="ORF">LTLLF_172170</name>
</gene>
<feature type="domain" description="Malic enzyme NAD-binding" evidence="12">
    <location>
        <begin position="284"/>
        <end position="536"/>
    </location>
</feature>
<name>A0A8J6GAR3_MICOH</name>
<evidence type="ECO:0000313" key="14">
    <source>
        <dbReference type="EMBL" id="KAH0506807.1"/>
    </source>
</evidence>
<dbReference type="CDD" id="cd05312">
    <property type="entry name" value="NAD_bind_1_malic_enz"/>
    <property type="match status" value="1"/>
</dbReference>
<evidence type="ECO:0000256" key="7">
    <source>
        <dbReference type="ARBA" id="ARBA00022857"/>
    </source>
</evidence>
<feature type="binding site" evidence="9">
    <location>
        <position position="467"/>
    </location>
    <ligand>
        <name>(S)-malate</name>
        <dbReference type="ChEBI" id="CHEBI:15589"/>
    </ligand>
</feature>
<dbReference type="PIRSF" id="PIRSF000106">
    <property type="entry name" value="ME"/>
    <property type="match status" value="1"/>
</dbReference>
<evidence type="ECO:0000256" key="10">
    <source>
        <dbReference type="PIRSR" id="PIRSR000106-3"/>
    </source>
</evidence>
<comment type="cofactor">
    <cofactor evidence="10">
        <name>Mg(2+)</name>
        <dbReference type="ChEBI" id="CHEBI:18420"/>
    </cofactor>
    <cofactor evidence="10">
        <name>Mn(2+)</name>
        <dbReference type="ChEBI" id="CHEBI:29035"/>
    </cofactor>
    <text evidence="10">Divalent metal cations. Prefers magnesium or manganese.</text>
</comment>
<dbReference type="SUPFAM" id="SSF53223">
    <property type="entry name" value="Aminoacid dehydrogenase-like, N-terminal domain"/>
    <property type="match status" value="1"/>
</dbReference>
<dbReference type="GO" id="GO:0004473">
    <property type="term" value="F:malate dehydrogenase (decarboxylating) (NADP+) activity"/>
    <property type="evidence" value="ECO:0007669"/>
    <property type="project" value="TreeGrafter"/>
</dbReference>